<gene>
    <name evidence="1" type="ORF">COY87_01465</name>
</gene>
<accession>A0A2M7QJ56</accession>
<proteinExistence type="predicted"/>
<dbReference type="AlphaFoldDB" id="A0A2M7QJ56"/>
<organism evidence="1 2">
    <name type="scientific">Candidatus Roizmanbacteria bacterium CG_4_10_14_0_8_um_filter_33_9</name>
    <dbReference type="NCBI Taxonomy" id="1974826"/>
    <lineage>
        <taxon>Bacteria</taxon>
        <taxon>Candidatus Roizmaniibacteriota</taxon>
    </lineage>
</organism>
<protein>
    <submittedName>
        <fullName evidence="1">Uncharacterized protein</fullName>
    </submittedName>
</protein>
<reference evidence="2" key="1">
    <citation type="submission" date="2017-09" db="EMBL/GenBank/DDBJ databases">
        <title>Depth-based differentiation of microbial function through sediment-hosted aquifers and enrichment of novel symbionts in the deep terrestrial subsurface.</title>
        <authorList>
            <person name="Probst A.J."/>
            <person name="Ladd B."/>
            <person name="Jarett J.K."/>
            <person name="Geller-Mcgrath D.E."/>
            <person name="Sieber C.M.K."/>
            <person name="Emerson J.B."/>
            <person name="Anantharaman K."/>
            <person name="Thomas B.C."/>
            <person name="Malmstrom R."/>
            <person name="Stieglmeier M."/>
            <person name="Klingl A."/>
            <person name="Woyke T."/>
            <person name="Ryan C.M."/>
            <person name="Banfield J.F."/>
        </authorList>
    </citation>
    <scope>NUCLEOTIDE SEQUENCE [LARGE SCALE GENOMIC DNA]</scope>
</reference>
<name>A0A2M7QJ56_9BACT</name>
<sequence>MLSAYEVVLPRWDGKYGKFKPFSKWTENKGLKWYQYYNGVMHDIHTNFRHANIKNLVEATCGLVVLLSAQFLNEDFSPDLGCLALEGSGDGMEPSVGSYFRVKYPIFDNDSRYDFIWQDIKDQQNIIQCHDYNSMIKDSYK</sequence>
<comment type="caution">
    <text evidence="1">The sequence shown here is derived from an EMBL/GenBank/DDBJ whole genome shotgun (WGS) entry which is preliminary data.</text>
</comment>
<dbReference type="EMBL" id="PFLI01000053">
    <property type="protein sequence ID" value="PIY72339.1"/>
    <property type="molecule type" value="Genomic_DNA"/>
</dbReference>
<evidence type="ECO:0000313" key="2">
    <source>
        <dbReference type="Proteomes" id="UP000229401"/>
    </source>
</evidence>
<dbReference type="Proteomes" id="UP000229401">
    <property type="component" value="Unassembled WGS sequence"/>
</dbReference>
<evidence type="ECO:0000313" key="1">
    <source>
        <dbReference type="EMBL" id="PIY72339.1"/>
    </source>
</evidence>